<dbReference type="Gene3D" id="1.10.287.1060">
    <property type="entry name" value="ESAT-6-like"/>
    <property type="match status" value="1"/>
</dbReference>
<reference evidence="1 2" key="1">
    <citation type="submission" date="2021-03" db="EMBL/GenBank/DDBJ databases">
        <title>Sequencing the genomes of 1000 actinobacteria strains.</title>
        <authorList>
            <person name="Klenk H.-P."/>
        </authorList>
    </citation>
    <scope>NUCLEOTIDE SEQUENCE [LARGE SCALE GENOMIC DNA]</scope>
    <source>
        <strain evidence="1 2">DSM 18824</strain>
    </source>
</reference>
<evidence type="ECO:0000313" key="2">
    <source>
        <dbReference type="Proteomes" id="UP000755585"/>
    </source>
</evidence>
<evidence type="ECO:0000313" key="1">
    <source>
        <dbReference type="EMBL" id="MBP2354206.1"/>
    </source>
</evidence>
<keyword evidence="2" id="KW-1185">Reference proteome</keyword>
<dbReference type="Proteomes" id="UP000755585">
    <property type="component" value="Unassembled WGS sequence"/>
</dbReference>
<sequence>MSAAMAYDGINLDYGKIVEVTTLMTNAHDQISPMIENLRTRVNTLVDDGMVFKQSSEVIRNTYNNFDTSLKAAVKGIQDFSDMFNSIKKNAEEFDQGISNSLNQAK</sequence>
<name>A0ABS4URM1_9ACTN</name>
<dbReference type="EMBL" id="JAGINT010000002">
    <property type="protein sequence ID" value="MBP2354206.1"/>
    <property type="molecule type" value="Genomic_DNA"/>
</dbReference>
<comment type="caution">
    <text evidence="1">The sequence shown here is derived from an EMBL/GenBank/DDBJ whole genome shotgun (WGS) entry which is preliminary data.</text>
</comment>
<gene>
    <name evidence="1" type="ORF">JOF29_005316</name>
</gene>
<protein>
    <submittedName>
        <fullName evidence="1">Methyl-accepting chemotaxis protein</fullName>
    </submittedName>
</protein>
<dbReference type="RefSeq" id="WP_209697058.1">
    <property type="nucleotide sequence ID" value="NZ_BAAAVU010000025.1"/>
</dbReference>
<proteinExistence type="predicted"/>
<accession>A0ABS4URM1</accession>
<organism evidence="1 2">
    <name type="scientific">Kribbella aluminosa</name>
    <dbReference type="NCBI Taxonomy" id="416017"/>
    <lineage>
        <taxon>Bacteria</taxon>
        <taxon>Bacillati</taxon>
        <taxon>Actinomycetota</taxon>
        <taxon>Actinomycetes</taxon>
        <taxon>Propionibacteriales</taxon>
        <taxon>Kribbellaceae</taxon>
        <taxon>Kribbella</taxon>
    </lineage>
</organism>